<accession>A0A1X7GGI3</accession>
<name>A0A1X7GGI3_9SPHN</name>
<dbReference type="STRING" id="941907.SAMN06295910_1732"/>
<reference evidence="2" key="1">
    <citation type="submission" date="2017-04" db="EMBL/GenBank/DDBJ databases">
        <authorList>
            <person name="Varghese N."/>
            <person name="Submissions S."/>
        </authorList>
    </citation>
    <scope>NUCLEOTIDE SEQUENCE [LARGE SCALE GENOMIC DNA]</scope>
    <source>
        <strain evidence="2">Dd16</strain>
    </source>
</reference>
<gene>
    <name evidence="1" type="ORF">SAMN06295910_1732</name>
</gene>
<organism evidence="1 2">
    <name type="scientific">Allosphingosinicella indica</name>
    <dbReference type="NCBI Taxonomy" id="941907"/>
    <lineage>
        <taxon>Bacteria</taxon>
        <taxon>Pseudomonadati</taxon>
        <taxon>Pseudomonadota</taxon>
        <taxon>Alphaproteobacteria</taxon>
        <taxon>Sphingomonadales</taxon>
        <taxon>Sphingomonadaceae</taxon>
        <taxon>Allosphingosinicella</taxon>
    </lineage>
</organism>
<proteinExistence type="predicted"/>
<dbReference type="EMBL" id="LT840185">
    <property type="protein sequence ID" value="SMF69468.1"/>
    <property type="molecule type" value="Genomic_DNA"/>
</dbReference>
<evidence type="ECO:0000313" key="1">
    <source>
        <dbReference type="EMBL" id="SMF69468.1"/>
    </source>
</evidence>
<sequence length="125" mass="13146">MNALADPEEVRAHLIGAASAGVALTYSEILERLGYSFSRPKMRALCAVLGEVDRDAGARGEPELAVLVVRQSDGIPGQGWWVAGGARAHGYDGPWEGPEAAAFVATIQSATFAYWQSPDGTVAES</sequence>
<dbReference type="AlphaFoldDB" id="A0A1X7GGI3"/>
<dbReference type="RefSeq" id="WP_244552304.1">
    <property type="nucleotide sequence ID" value="NZ_LT840185.1"/>
</dbReference>
<evidence type="ECO:0008006" key="3">
    <source>
        <dbReference type="Google" id="ProtNLM"/>
    </source>
</evidence>
<protein>
    <recommendedName>
        <fullName evidence="3">Ribose-phosphate pyrophosphokinase</fullName>
    </recommendedName>
</protein>
<dbReference type="Proteomes" id="UP000192934">
    <property type="component" value="Chromosome I"/>
</dbReference>
<evidence type="ECO:0000313" key="2">
    <source>
        <dbReference type="Proteomes" id="UP000192934"/>
    </source>
</evidence>
<keyword evidence="2" id="KW-1185">Reference proteome</keyword>